<feature type="transmembrane region" description="Helical" evidence="10">
    <location>
        <begin position="166"/>
        <end position="187"/>
    </location>
</feature>
<feature type="domain" description="G-protein coupled receptors family 1 profile" evidence="11">
    <location>
        <begin position="67"/>
        <end position="318"/>
    </location>
</feature>
<evidence type="ECO:0000313" key="13">
    <source>
        <dbReference type="RefSeq" id="XP_033774553.1"/>
    </source>
</evidence>
<dbReference type="GO" id="GO:0016493">
    <property type="term" value="F:C-C chemokine receptor activity"/>
    <property type="evidence" value="ECO:0007669"/>
    <property type="project" value="TreeGrafter"/>
</dbReference>
<dbReference type="GO" id="GO:0006955">
    <property type="term" value="P:immune response"/>
    <property type="evidence" value="ECO:0007669"/>
    <property type="project" value="TreeGrafter"/>
</dbReference>
<evidence type="ECO:0000256" key="9">
    <source>
        <dbReference type="SAM" id="MobiDB-lite"/>
    </source>
</evidence>
<keyword evidence="7 8" id="KW-0807">Transducer</keyword>
<dbReference type="GO" id="GO:0007204">
    <property type="term" value="P:positive regulation of cytosolic calcium ion concentration"/>
    <property type="evidence" value="ECO:0007669"/>
    <property type="project" value="TreeGrafter"/>
</dbReference>
<keyword evidence="3 10" id="KW-1133">Transmembrane helix</keyword>
<feature type="transmembrane region" description="Helical" evidence="10">
    <location>
        <begin position="256"/>
        <end position="281"/>
    </location>
</feature>
<dbReference type="AlphaFoldDB" id="A0A6P8PIN5"/>
<dbReference type="Proteomes" id="UP000515159">
    <property type="component" value="Chromosome 13"/>
</dbReference>
<feature type="transmembrane region" description="Helical" evidence="10">
    <location>
        <begin position="119"/>
        <end position="146"/>
    </location>
</feature>
<dbReference type="GO" id="GO:0019722">
    <property type="term" value="P:calcium-mediated signaling"/>
    <property type="evidence" value="ECO:0007669"/>
    <property type="project" value="TreeGrafter"/>
</dbReference>
<evidence type="ECO:0000256" key="7">
    <source>
        <dbReference type="ARBA" id="ARBA00023224"/>
    </source>
</evidence>
<sequence length="365" mass="41130">MGAPLLYTDGISLETMLVDYWNASYEDYTTDENSRDVPEECLQEELPYGHVYIPILYSIAFLVGFFGNLFVVGLMLKKQGSRRLVDTFVVNLAIADLVFVCTLPFWARSAAVGNQWLYGATLCIASSYSITVTRYSGILFLMGMSLDRYLAIVRLHKSRAVRTRQCILLTSSGIWAISLLLGIPTLASRRLLTNTETNCSVCKDISSAVLSGTRLALLFLTFFLPLAIILFCYCAIVARLRQHCQQGRNRRNSLKIIFTIVGTFLCSWMPFNTLSCITLFYKLEWLSLSCRFSQALSWGLTLTNCLAFMNSCMNPVIYIFLDRHFRQQILQKSIQLLQKPRTAETTPGSSITFSSKSSALFPPRG</sequence>
<organism evidence="12 13">
    <name type="scientific">Geotrypetes seraphini</name>
    <name type="common">Gaboon caecilian</name>
    <name type="synonym">Caecilia seraphini</name>
    <dbReference type="NCBI Taxonomy" id="260995"/>
    <lineage>
        <taxon>Eukaryota</taxon>
        <taxon>Metazoa</taxon>
        <taxon>Chordata</taxon>
        <taxon>Craniata</taxon>
        <taxon>Vertebrata</taxon>
        <taxon>Euteleostomi</taxon>
        <taxon>Amphibia</taxon>
        <taxon>Gymnophiona</taxon>
        <taxon>Geotrypetes</taxon>
    </lineage>
</organism>
<name>A0A6P8PIN5_GEOSA</name>
<dbReference type="Gene3D" id="1.20.1070.10">
    <property type="entry name" value="Rhodopsin 7-helix transmembrane proteins"/>
    <property type="match status" value="1"/>
</dbReference>
<dbReference type="GeneID" id="117347567"/>
<dbReference type="PANTHER" id="PTHR10489:SF954">
    <property type="entry name" value="G PROTEIN-COUPLED RECEPTOR 25"/>
    <property type="match status" value="1"/>
</dbReference>
<dbReference type="Pfam" id="PF00001">
    <property type="entry name" value="7tm_1"/>
    <property type="match status" value="1"/>
</dbReference>
<dbReference type="InterPro" id="IPR017452">
    <property type="entry name" value="GPCR_Rhodpsn_7TM"/>
</dbReference>
<feature type="compositionally biased region" description="Polar residues" evidence="9">
    <location>
        <begin position="344"/>
        <end position="358"/>
    </location>
</feature>
<dbReference type="PRINTS" id="PR00425">
    <property type="entry name" value="BRADYKININR"/>
</dbReference>
<evidence type="ECO:0000256" key="5">
    <source>
        <dbReference type="ARBA" id="ARBA00023136"/>
    </source>
</evidence>
<dbReference type="GO" id="GO:0004947">
    <property type="term" value="F:bradykinin receptor activity"/>
    <property type="evidence" value="ECO:0007669"/>
    <property type="project" value="InterPro"/>
</dbReference>
<evidence type="ECO:0000256" key="3">
    <source>
        <dbReference type="ARBA" id="ARBA00022989"/>
    </source>
</evidence>
<dbReference type="GO" id="GO:0019957">
    <property type="term" value="F:C-C chemokine binding"/>
    <property type="evidence" value="ECO:0007669"/>
    <property type="project" value="TreeGrafter"/>
</dbReference>
<dbReference type="InterPro" id="IPR000496">
    <property type="entry name" value="Brdyknn_rcpt"/>
</dbReference>
<keyword evidence="5 10" id="KW-0472">Membrane</keyword>
<proteinExistence type="inferred from homology"/>
<dbReference type="GO" id="GO:0009897">
    <property type="term" value="C:external side of plasma membrane"/>
    <property type="evidence" value="ECO:0007669"/>
    <property type="project" value="TreeGrafter"/>
</dbReference>
<dbReference type="PRINTS" id="PR00237">
    <property type="entry name" value="GPCRRHODOPSN"/>
</dbReference>
<evidence type="ECO:0000259" key="11">
    <source>
        <dbReference type="PROSITE" id="PS50262"/>
    </source>
</evidence>
<feature type="transmembrane region" description="Helical" evidence="10">
    <location>
        <begin position="88"/>
        <end position="107"/>
    </location>
</feature>
<dbReference type="KEGG" id="gsh:117347567"/>
<feature type="region of interest" description="Disordered" evidence="9">
    <location>
        <begin position="344"/>
        <end position="365"/>
    </location>
</feature>
<feature type="transmembrane region" description="Helical" evidence="10">
    <location>
        <begin position="55"/>
        <end position="76"/>
    </location>
</feature>
<evidence type="ECO:0000256" key="6">
    <source>
        <dbReference type="ARBA" id="ARBA00023170"/>
    </source>
</evidence>
<comment type="subcellular location">
    <subcellularLocation>
        <location evidence="1">Membrane</location>
        <topology evidence="1">Multi-pass membrane protein</topology>
    </subcellularLocation>
</comment>
<keyword evidence="6 8" id="KW-0675">Receptor</keyword>
<dbReference type="InterPro" id="IPR000276">
    <property type="entry name" value="GPCR_Rhodpsn"/>
</dbReference>
<dbReference type="PROSITE" id="PS00237">
    <property type="entry name" value="G_PROTEIN_RECEP_F1_1"/>
    <property type="match status" value="1"/>
</dbReference>
<dbReference type="InParanoid" id="A0A6P8PIN5"/>
<evidence type="ECO:0000256" key="2">
    <source>
        <dbReference type="ARBA" id="ARBA00022692"/>
    </source>
</evidence>
<feature type="transmembrane region" description="Helical" evidence="10">
    <location>
        <begin position="215"/>
        <end position="236"/>
    </location>
</feature>
<keyword evidence="2 8" id="KW-0812">Transmembrane</keyword>
<dbReference type="InterPro" id="IPR050119">
    <property type="entry name" value="CCR1-9-like"/>
</dbReference>
<accession>A0A6P8PIN5</accession>
<reference evidence="13" key="1">
    <citation type="submission" date="2025-08" db="UniProtKB">
        <authorList>
            <consortium name="RefSeq"/>
        </authorList>
    </citation>
    <scope>IDENTIFICATION</scope>
</reference>
<dbReference type="PROSITE" id="PS50262">
    <property type="entry name" value="G_PROTEIN_RECEP_F1_2"/>
    <property type="match status" value="1"/>
</dbReference>
<gene>
    <name evidence="13" type="primary">GPR25</name>
</gene>
<feature type="transmembrane region" description="Helical" evidence="10">
    <location>
        <begin position="301"/>
        <end position="321"/>
    </location>
</feature>
<dbReference type="OrthoDB" id="8935849at2759"/>
<evidence type="ECO:0000256" key="1">
    <source>
        <dbReference type="ARBA" id="ARBA00004141"/>
    </source>
</evidence>
<evidence type="ECO:0000256" key="10">
    <source>
        <dbReference type="SAM" id="Phobius"/>
    </source>
</evidence>
<dbReference type="GO" id="GO:0060326">
    <property type="term" value="P:cell chemotaxis"/>
    <property type="evidence" value="ECO:0007669"/>
    <property type="project" value="TreeGrafter"/>
</dbReference>
<dbReference type="RefSeq" id="XP_033774553.1">
    <property type="nucleotide sequence ID" value="XM_033918662.1"/>
</dbReference>
<dbReference type="FunCoup" id="A0A6P8PIN5">
    <property type="interactions" value="394"/>
</dbReference>
<dbReference type="SUPFAM" id="SSF81321">
    <property type="entry name" value="Family A G protein-coupled receptor-like"/>
    <property type="match status" value="1"/>
</dbReference>
<keyword evidence="4 8" id="KW-0297">G-protein coupled receptor</keyword>
<dbReference type="PANTHER" id="PTHR10489">
    <property type="entry name" value="CELL ADHESION MOLECULE"/>
    <property type="match status" value="1"/>
</dbReference>
<keyword evidence="12" id="KW-1185">Reference proteome</keyword>
<evidence type="ECO:0000256" key="8">
    <source>
        <dbReference type="RuleBase" id="RU000688"/>
    </source>
</evidence>
<comment type="similarity">
    <text evidence="8">Belongs to the G-protein coupled receptor 1 family.</text>
</comment>
<evidence type="ECO:0000313" key="12">
    <source>
        <dbReference type="Proteomes" id="UP000515159"/>
    </source>
</evidence>
<protein>
    <submittedName>
        <fullName evidence="13">Probable G-protein coupled receptor 25</fullName>
    </submittedName>
</protein>
<dbReference type="CTD" id="2848"/>
<evidence type="ECO:0000256" key="4">
    <source>
        <dbReference type="ARBA" id="ARBA00023040"/>
    </source>
</evidence>